<name>A0AAD5JN46_ACENE</name>
<gene>
    <name evidence="3" type="ORF">LWI28_026100</name>
</gene>
<dbReference type="Proteomes" id="UP001064489">
    <property type="component" value="Chromosome 1"/>
</dbReference>
<dbReference type="Gene3D" id="1.25.40.10">
    <property type="entry name" value="Tetratricopeptide repeat domain"/>
    <property type="match status" value="2"/>
</dbReference>
<dbReference type="PROSITE" id="PS51375">
    <property type="entry name" value="PPR"/>
    <property type="match status" value="4"/>
</dbReference>
<dbReference type="Pfam" id="PF13041">
    <property type="entry name" value="PPR_2"/>
    <property type="match status" value="1"/>
</dbReference>
<sequence>MENVMSLNNIHCKLKLSPSWRFNSNINDHVFSSKTLITKPIAFSSLSSLQHRSAPTPPPPLHNQSKHTTLLVETYHEHHTLRALIQRLQHEHSCPLRILQHDGDWTKDQLWAVIKFLKNASRPTQILQVFDMWKNIEKSRINEFNYKKIIVLLGEEGLMEEAVNSLQEMKAHGLRPCLQIYNSIIHGYSRNGKFGEALLFLEEMKEINLPRQTETYGGLIEAYGKHKMYDEMSMCLKKMKLDGCSADYITYNLLIREFARGGLLERMERLQKSMVSKRMHLQSSTLTAMLEVYMKFGLLEKMEKCYKRLVNSKPRLKEDLIRKLARVYIQNYMFSRLDDLGDDLASRTGRTELVWCLRLLSHACLLSRRGMDSVIQEMEESKVSWNVSVANIILLAYLKMKDFKQLRVLLSELPTRRVKPDLVTVGVVLDASRFGFNESGTLEMWKRMGLVYESVKMDTDPLVLIAYGKGHFLRDCEQVFTSLEPYAREKRRWTYQNLIDLVMKHNAKQP</sequence>
<keyword evidence="1" id="KW-0677">Repeat</keyword>
<organism evidence="3 4">
    <name type="scientific">Acer negundo</name>
    <name type="common">Box elder</name>
    <dbReference type="NCBI Taxonomy" id="4023"/>
    <lineage>
        <taxon>Eukaryota</taxon>
        <taxon>Viridiplantae</taxon>
        <taxon>Streptophyta</taxon>
        <taxon>Embryophyta</taxon>
        <taxon>Tracheophyta</taxon>
        <taxon>Spermatophyta</taxon>
        <taxon>Magnoliopsida</taxon>
        <taxon>eudicotyledons</taxon>
        <taxon>Gunneridae</taxon>
        <taxon>Pentapetalae</taxon>
        <taxon>rosids</taxon>
        <taxon>malvids</taxon>
        <taxon>Sapindales</taxon>
        <taxon>Sapindaceae</taxon>
        <taxon>Hippocastanoideae</taxon>
        <taxon>Acereae</taxon>
        <taxon>Acer</taxon>
    </lineage>
</organism>
<reference evidence="3" key="2">
    <citation type="submission" date="2023-02" db="EMBL/GenBank/DDBJ databases">
        <authorList>
            <person name="Swenson N.G."/>
            <person name="Wegrzyn J.L."/>
            <person name="Mcevoy S.L."/>
        </authorList>
    </citation>
    <scope>NUCLEOTIDE SEQUENCE</scope>
    <source>
        <strain evidence="3">91603</strain>
        <tissue evidence="3">Leaf</tissue>
    </source>
</reference>
<evidence type="ECO:0008006" key="5">
    <source>
        <dbReference type="Google" id="ProtNLM"/>
    </source>
</evidence>
<comment type="caution">
    <text evidence="3">The sequence shown here is derived from an EMBL/GenBank/DDBJ whole genome shotgun (WGS) entry which is preliminary data.</text>
</comment>
<dbReference type="PANTHER" id="PTHR47493:SF3">
    <property type="entry name" value="PENTACOTRIPEPTIDE-REPEAT REGION OF PRORP DOMAIN-CONTAINING PROTEIN"/>
    <property type="match status" value="1"/>
</dbReference>
<feature type="repeat" description="PPR" evidence="2">
    <location>
        <begin position="177"/>
        <end position="211"/>
    </location>
</feature>
<feature type="repeat" description="PPR" evidence="2">
    <location>
        <begin position="247"/>
        <end position="281"/>
    </location>
</feature>
<dbReference type="PANTHER" id="PTHR47493">
    <property type="entry name" value="OS08G0520200 PROTEIN"/>
    <property type="match status" value="1"/>
</dbReference>
<feature type="repeat" description="PPR" evidence="2">
    <location>
        <begin position="212"/>
        <end position="246"/>
    </location>
</feature>
<dbReference type="Pfam" id="PF01535">
    <property type="entry name" value="PPR"/>
    <property type="match status" value="3"/>
</dbReference>
<evidence type="ECO:0000313" key="4">
    <source>
        <dbReference type="Proteomes" id="UP001064489"/>
    </source>
</evidence>
<accession>A0AAD5JN46</accession>
<dbReference type="NCBIfam" id="TIGR00756">
    <property type="entry name" value="PPR"/>
    <property type="match status" value="2"/>
</dbReference>
<dbReference type="InterPro" id="IPR011990">
    <property type="entry name" value="TPR-like_helical_dom_sf"/>
</dbReference>
<protein>
    <recommendedName>
        <fullName evidence="5">Pentatricopeptide repeat-containing protein</fullName>
    </recommendedName>
</protein>
<proteinExistence type="predicted"/>
<dbReference type="InterPro" id="IPR002885">
    <property type="entry name" value="PPR_rpt"/>
</dbReference>
<keyword evidence="4" id="KW-1185">Reference proteome</keyword>
<evidence type="ECO:0000256" key="2">
    <source>
        <dbReference type="PROSITE-ProRule" id="PRU00708"/>
    </source>
</evidence>
<dbReference type="EMBL" id="JAJSOW010000003">
    <property type="protein sequence ID" value="KAI9196687.1"/>
    <property type="molecule type" value="Genomic_DNA"/>
</dbReference>
<evidence type="ECO:0000256" key="1">
    <source>
        <dbReference type="ARBA" id="ARBA00022737"/>
    </source>
</evidence>
<evidence type="ECO:0000313" key="3">
    <source>
        <dbReference type="EMBL" id="KAI9196687.1"/>
    </source>
</evidence>
<feature type="repeat" description="PPR" evidence="2">
    <location>
        <begin position="142"/>
        <end position="176"/>
    </location>
</feature>
<dbReference type="AlphaFoldDB" id="A0AAD5JN46"/>
<reference evidence="3" key="1">
    <citation type="journal article" date="2022" name="Plant J.">
        <title>Strategies of tolerance reflected in two North American maple genomes.</title>
        <authorList>
            <person name="McEvoy S.L."/>
            <person name="Sezen U.U."/>
            <person name="Trouern-Trend A."/>
            <person name="McMahon S.M."/>
            <person name="Schaberg P.G."/>
            <person name="Yang J."/>
            <person name="Wegrzyn J.L."/>
            <person name="Swenson N.G."/>
        </authorList>
    </citation>
    <scope>NUCLEOTIDE SEQUENCE</scope>
    <source>
        <strain evidence="3">91603</strain>
    </source>
</reference>